<keyword evidence="2" id="KW-0963">Cytoplasm</keyword>
<dbReference type="Proteomes" id="UP000326924">
    <property type="component" value="Unassembled WGS sequence"/>
</dbReference>
<sequence length="279" mass="30253">MSRQARIEEIEDSDPEEFDISALDAPELPIGSSVFQPGRHIVPPAPSSSTPRFSSSSAPTPDLFPDLPVEDHQPTKYLSPNQAQQFKSFQCLYPVYFDATRSYAQGRKVAKEFAVENPLAREIADACGALGLQAVFEPGKTHPKDWGNPGRVKVLLKKEGVAVNPALKNKFLLFRAVGTFLKKNPTTPETPLKLRIPNFPFDGNPAKEPMVPRGWKLGKILPLHSPAIPGPGVSDDVFKDMMEGMGMGGVMGGPAGPSAGGAAGQQVEKKEKKDKKKKR</sequence>
<evidence type="ECO:0000256" key="5">
    <source>
        <dbReference type="SAM" id="MobiDB-lite"/>
    </source>
</evidence>
<dbReference type="FunCoup" id="A0A5J5F2U7">
    <property type="interactions" value="72"/>
</dbReference>
<comment type="subcellular location">
    <subcellularLocation>
        <location evidence="1">Cytoplasm</location>
    </subcellularLocation>
</comment>
<dbReference type="EMBL" id="VXIS01000050">
    <property type="protein sequence ID" value="KAA8910110.1"/>
    <property type="molecule type" value="Genomic_DNA"/>
</dbReference>
<dbReference type="InterPro" id="IPR036521">
    <property type="entry name" value="SRP19-like_sf"/>
</dbReference>
<feature type="compositionally biased region" description="Low complexity" evidence="5">
    <location>
        <begin position="47"/>
        <end position="61"/>
    </location>
</feature>
<evidence type="ECO:0000313" key="6">
    <source>
        <dbReference type="EMBL" id="KAA8910110.1"/>
    </source>
</evidence>
<evidence type="ECO:0000256" key="3">
    <source>
        <dbReference type="ARBA" id="ARBA00023135"/>
    </source>
</evidence>
<dbReference type="OrthoDB" id="2190947at2759"/>
<proteinExistence type="predicted"/>
<dbReference type="AlphaFoldDB" id="A0A5J5F2U7"/>
<accession>A0A5J5F2U7</accession>
<gene>
    <name evidence="6" type="ORF">FN846DRAFT_939927</name>
</gene>
<evidence type="ECO:0000256" key="1">
    <source>
        <dbReference type="ARBA" id="ARBA00004496"/>
    </source>
</evidence>
<dbReference type="InterPro" id="IPR002778">
    <property type="entry name" value="Signal_recog_particle_SRP19"/>
</dbReference>
<protein>
    <submittedName>
        <fullName evidence="6">Signal recognition particle, SRP19 subunit</fullName>
    </submittedName>
</protein>
<dbReference type="FunFam" id="3.30.56.30:FF:000003">
    <property type="entry name" value="Signal recognition particle SEC65 subunit"/>
    <property type="match status" value="1"/>
</dbReference>
<keyword evidence="3" id="KW-0733">Signal recognition particle</keyword>
<comment type="caution">
    <text evidence="6">The sequence shown here is derived from an EMBL/GenBank/DDBJ whole genome shotgun (WGS) entry which is preliminary data.</text>
</comment>
<dbReference type="GO" id="GO:0008312">
    <property type="term" value="F:7S RNA binding"/>
    <property type="evidence" value="ECO:0007669"/>
    <property type="project" value="InterPro"/>
</dbReference>
<dbReference type="PANTHER" id="PTHR17453:SF0">
    <property type="entry name" value="SIGNAL RECOGNITION PARTICLE 19 KDA PROTEIN"/>
    <property type="match status" value="1"/>
</dbReference>
<organism evidence="6 7">
    <name type="scientific">Sphaerosporella brunnea</name>
    <dbReference type="NCBI Taxonomy" id="1250544"/>
    <lineage>
        <taxon>Eukaryota</taxon>
        <taxon>Fungi</taxon>
        <taxon>Dikarya</taxon>
        <taxon>Ascomycota</taxon>
        <taxon>Pezizomycotina</taxon>
        <taxon>Pezizomycetes</taxon>
        <taxon>Pezizales</taxon>
        <taxon>Pyronemataceae</taxon>
        <taxon>Sphaerosporella</taxon>
    </lineage>
</organism>
<dbReference type="GO" id="GO:0005786">
    <property type="term" value="C:signal recognition particle, endoplasmic reticulum targeting"/>
    <property type="evidence" value="ECO:0007669"/>
    <property type="project" value="UniProtKB-KW"/>
</dbReference>
<feature type="region of interest" description="Disordered" evidence="5">
    <location>
        <begin position="34"/>
        <end position="69"/>
    </location>
</feature>
<keyword evidence="4" id="KW-0687">Ribonucleoprotein</keyword>
<dbReference type="PANTHER" id="PTHR17453">
    <property type="entry name" value="SIGNAL RECOGNITION PARTICLE 19 KD PROTEIN"/>
    <property type="match status" value="1"/>
</dbReference>
<feature type="region of interest" description="Disordered" evidence="5">
    <location>
        <begin position="248"/>
        <end position="279"/>
    </location>
</feature>
<name>A0A5J5F2U7_9PEZI</name>
<evidence type="ECO:0000256" key="2">
    <source>
        <dbReference type="ARBA" id="ARBA00022490"/>
    </source>
</evidence>
<dbReference type="Pfam" id="PF01922">
    <property type="entry name" value="SRP19"/>
    <property type="match status" value="1"/>
</dbReference>
<dbReference type="InParanoid" id="A0A5J5F2U7"/>
<dbReference type="SUPFAM" id="SSF69695">
    <property type="entry name" value="SRP19"/>
    <property type="match status" value="1"/>
</dbReference>
<keyword evidence="7" id="KW-1185">Reference proteome</keyword>
<dbReference type="GO" id="GO:0006617">
    <property type="term" value="P:SRP-dependent cotranslational protein targeting to membrane, signal sequence recognition"/>
    <property type="evidence" value="ECO:0007669"/>
    <property type="project" value="TreeGrafter"/>
</dbReference>
<evidence type="ECO:0000256" key="4">
    <source>
        <dbReference type="ARBA" id="ARBA00023274"/>
    </source>
</evidence>
<evidence type="ECO:0000313" key="7">
    <source>
        <dbReference type="Proteomes" id="UP000326924"/>
    </source>
</evidence>
<dbReference type="Gene3D" id="3.30.56.30">
    <property type="entry name" value="Signal recognition particle, SRP19-like subunit"/>
    <property type="match status" value="1"/>
</dbReference>
<feature type="compositionally biased region" description="Gly residues" evidence="5">
    <location>
        <begin position="248"/>
        <end position="263"/>
    </location>
</feature>
<reference evidence="6 7" key="1">
    <citation type="submission" date="2019-09" db="EMBL/GenBank/DDBJ databases">
        <title>Draft genome of the ectomycorrhizal ascomycete Sphaerosporella brunnea.</title>
        <authorList>
            <consortium name="DOE Joint Genome Institute"/>
            <person name="Benucci G.M."/>
            <person name="Marozzi G."/>
            <person name="Antonielli L."/>
            <person name="Sanchez S."/>
            <person name="Marco P."/>
            <person name="Wang X."/>
            <person name="Falini L.B."/>
            <person name="Barry K."/>
            <person name="Haridas S."/>
            <person name="Lipzen A."/>
            <person name="Labutti K."/>
            <person name="Grigoriev I.V."/>
            <person name="Murat C."/>
            <person name="Martin F."/>
            <person name="Albertini E."/>
            <person name="Donnini D."/>
            <person name="Bonito G."/>
        </authorList>
    </citation>
    <scope>NUCLEOTIDE SEQUENCE [LARGE SCALE GENOMIC DNA]</scope>
    <source>
        <strain evidence="6 7">Sb_GMNB300</strain>
    </source>
</reference>